<name>A0A0R3TI46_RODNA</name>
<keyword evidence="2" id="KW-1185">Reference proteome</keyword>
<reference evidence="3" key="1">
    <citation type="submission" date="2017-02" db="UniProtKB">
        <authorList>
            <consortium name="WormBaseParasite"/>
        </authorList>
    </citation>
    <scope>IDENTIFICATION</scope>
</reference>
<sequence>MVLYEIQCLKQISQKHANDEMLRCLAAPGGFENDGVCLIASDYRGGCEPGTEGDRELILHLIRAVSQIECEFSAVNKFDPLSHPKFCAVVHRSRAMSGPLGVYFPW</sequence>
<proteinExistence type="predicted"/>
<gene>
    <name evidence="1" type="ORF">HNAJ_LOCUS6733</name>
</gene>
<evidence type="ECO:0000313" key="2">
    <source>
        <dbReference type="Proteomes" id="UP000278807"/>
    </source>
</evidence>
<dbReference type="EMBL" id="UZAE01008144">
    <property type="protein sequence ID" value="VDO02593.1"/>
    <property type="molecule type" value="Genomic_DNA"/>
</dbReference>
<dbReference type="WBParaSite" id="HNAJ_0000673701-mRNA-1">
    <property type="protein sequence ID" value="HNAJ_0000673701-mRNA-1"/>
    <property type="gene ID" value="HNAJ_0000673701"/>
</dbReference>
<evidence type="ECO:0000313" key="1">
    <source>
        <dbReference type="EMBL" id="VDO02593.1"/>
    </source>
</evidence>
<protein>
    <submittedName>
        <fullName evidence="3">FtsJ domain-containing protein</fullName>
    </submittedName>
</protein>
<dbReference type="STRING" id="102285.A0A0R3TI46"/>
<organism evidence="3">
    <name type="scientific">Rodentolepis nana</name>
    <name type="common">Dwarf tapeworm</name>
    <name type="synonym">Hymenolepis nana</name>
    <dbReference type="NCBI Taxonomy" id="102285"/>
    <lineage>
        <taxon>Eukaryota</taxon>
        <taxon>Metazoa</taxon>
        <taxon>Spiralia</taxon>
        <taxon>Lophotrochozoa</taxon>
        <taxon>Platyhelminthes</taxon>
        <taxon>Cestoda</taxon>
        <taxon>Eucestoda</taxon>
        <taxon>Cyclophyllidea</taxon>
        <taxon>Hymenolepididae</taxon>
        <taxon>Rodentolepis</taxon>
    </lineage>
</organism>
<dbReference type="AlphaFoldDB" id="A0A0R3TI46"/>
<reference evidence="1 2" key="2">
    <citation type="submission" date="2018-11" db="EMBL/GenBank/DDBJ databases">
        <authorList>
            <consortium name="Pathogen Informatics"/>
        </authorList>
    </citation>
    <scope>NUCLEOTIDE SEQUENCE [LARGE SCALE GENOMIC DNA]</scope>
</reference>
<accession>A0A0R3TI46</accession>
<evidence type="ECO:0000313" key="3">
    <source>
        <dbReference type="WBParaSite" id="HNAJ_0000673701-mRNA-1"/>
    </source>
</evidence>
<dbReference type="Proteomes" id="UP000278807">
    <property type="component" value="Unassembled WGS sequence"/>
</dbReference>